<dbReference type="RefSeq" id="XP_002499878.1">
    <property type="nucleotide sequence ID" value="XM_002499832.1"/>
</dbReference>
<feature type="region of interest" description="Disordered" evidence="1">
    <location>
        <begin position="327"/>
        <end position="355"/>
    </location>
</feature>
<evidence type="ECO:0000313" key="2">
    <source>
        <dbReference type="EMBL" id="ACO61136.1"/>
    </source>
</evidence>
<dbReference type="InParanoid" id="C1DZL0"/>
<organism evidence="2 3">
    <name type="scientific">Micromonas commoda (strain RCC299 / NOUM17 / CCMP2709)</name>
    <name type="common">Picoplanktonic green alga</name>
    <dbReference type="NCBI Taxonomy" id="296587"/>
    <lineage>
        <taxon>Eukaryota</taxon>
        <taxon>Viridiplantae</taxon>
        <taxon>Chlorophyta</taxon>
        <taxon>Mamiellophyceae</taxon>
        <taxon>Mamiellales</taxon>
        <taxon>Mamiellaceae</taxon>
        <taxon>Micromonas</taxon>
    </lineage>
</organism>
<gene>
    <name evidence="2" type="ORF">MICPUN_56502</name>
</gene>
<accession>C1DZL0</accession>
<reference evidence="2 3" key="1">
    <citation type="journal article" date="2009" name="Science">
        <title>Green evolution and dynamic adaptations revealed by genomes of the marine picoeukaryotes Micromonas.</title>
        <authorList>
            <person name="Worden A.Z."/>
            <person name="Lee J.H."/>
            <person name="Mock T."/>
            <person name="Rouze P."/>
            <person name="Simmons M.P."/>
            <person name="Aerts A.L."/>
            <person name="Allen A.E."/>
            <person name="Cuvelier M.L."/>
            <person name="Derelle E."/>
            <person name="Everett M.V."/>
            <person name="Foulon E."/>
            <person name="Grimwood J."/>
            <person name="Gundlach H."/>
            <person name="Henrissat B."/>
            <person name="Napoli C."/>
            <person name="McDonald S.M."/>
            <person name="Parker M.S."/>
            <person name="Rombauts S."/>
            <person name="Salamov A."/>
            <person name="Von Dassow P."/>
            <person name="Badger J.H."/>
            <person name="Coutinho P.M."/>
            <person name="Demir E."/>
            <person name="Dubchak I."/>
            <person name="Gentemann C."/>
            <person name="Eikrem W."/>
            <person name="Gready J.E."/>
            <person name="John U."/>
            <person name="Lanier W."/>
            <person name="Lindquist E.A."/>
            <person name="Lucas S."/>
            <person name="Mayer K.F."/>
            <person name="Moreau H."/>
            <person name="Not F."/>
            <person name="Otillar R."/>
            <person name="Panaud O."/>
            <person name="Pangilinan J."/>
            <person name="Paulsen I."/>
            <person name="Piegu B."/>
            <person name="Poliakov A."/>
            <person name="Robbens S."/>
            <person name="Schmutz J."/>
            <person name="Toulza E."/>
            <person name="Wyss T."/>
            <person name="Zelensky A."/>
            <person name="Zhou K."/>
            <person name="Armbrust E.V."/>
            <person name="Bhattacharya D."/>
            <person name="Goodenough U.W."/>
            <person name="Van de Peer Y."/>
            <person name="Grigoriev I.V."/>
        </authorList>
    </citation>
    <scope>NUCLEOTIDE SEQUENCE [LARGE SCALE GENOMIC DNA]</scope>
    <source>
        <strain evidence="3">RCC299 / NOUM17</strain>
    </source>
</reference>
<dbReference type="InterPro" id="IPR036770">
    <property type="entry name" value="Ankyrin_rpt-contain_sf"/>
</dbReference>
<dbReference type="EMBL" id="CP001323">
    <property type="protein sequence ID" value="ACO61136.1"/>
    <property type="molecule type" value="Genomic_DNA"/>
</dbReference>
<dbReference type="PANTHER" id="PTHR46586">
    <property type="entry name" value="ANKYRIN REPEAT-CONTAINING PROTEIN"/>
    <property type="match status" value="1"/>
</dbReference>
<proteinExistence type="predicted"/>
<dbReference type="SUPFAM" id="SSF48403">
    <property type="entry name" value="Ankyrin repeat"/>
    <property type="match status" value="1"/>
</dbReference>
<dbReference type="GeneID" id="8240607"/>
<keyword evidence="3" id="KW-1185">Reference proteome</keyword>
<name>C1DZL0_MICCC</name>
<evidence type="ECO:0000313" key="3">
    <source>
        <dbReference type="Proteomes" id="UP000002009"/>
    </source>
</evidence>
<dbReference type="Gene3D" id="1.25.40.20">
    <property type="entry name" value="Ankyrin repeat-containing domain"/>
    <property type="match status" value="1"/>
</dbReference>
<dbReference type="KEGG" id="mis:MICPUN_56502"/>
<dbReference type="AlphaFoldDB" id="C1DZL0"/>
<evidence type="ECO:0008006" key="4">
    <source>
        <dbReference type="Google" id="ProtNLM"/>
    </source>
</evidence>
<dbReference type="OrthoDB" id="545589at2759"/>
<sequence length="355" mass="40437">MLRFVGRILTRSRKKQIEEFNLLEALADHAPDVFRDELVLKHLDLTTTSLLWQTSKKLKAEVTATGALSGVCSEPGCDCELFTLQLSREWICQCSKNCPTVHYVNPELFETVELAKWAKENGAKFDANFTEKAVEAGNIDVLKWVISENCAMPCSAILQAVRQDRKDMFLLLREAGCPVPTCVCKHAALKGHLELLKWLHEEQGCRIDRLEDYHSTCIVDERILKYLSDHRAIDFTTYTINAMEWAARRGNLRLARWLVDVLLTEGRTIPWNGLIMAYALWEDNPLRTSQDEHIFDERFVDWARALGCPEPTPRDWEIFHQNEWLANSDSDDAADDADEQSSGSSEDETSSEDGG</sequence>
<dbReference type="Proteomes" id="UP000002009">
    <property type="component" value="Chromosome 2"/>
</dbReference>
<protein>
    <recommendedName>
        <fullName evidence="4">Ankyrin repeat protein</fullName>
    </recommendedName>
</protein>
<dbReference type="PANTHER" id="PTHR46586:SF3">
    <property type="entry name" value="ANKYRIN REPEAT-CONTAINING PROTEIN"/>
    <property type="match status" value="1"/>
</dbReference>
<dbReference type="InterPro" id="IPR052050">
    <property type="entry name" value="SecEffector_AnkRepeat"/>
</dbReference>
<feature type="compositionally biased region" description="Acidic residues" evidence="1">
    <location>
        <begin position="329"/>
        <end position="355"/>
    </location>
</feature>
<evidence type="ECO:0000256" key="1">
    <source>
        <dbReference type="SAM" id="MobiDB-lite"/>
    </source>
</evidence>